<dbReference type="InterPro" id="IPR036383">
    <property type="entry name" value="TSP1_rpt_sf"/>
</dbReference>
<comment type="caution">
    <text evidence="4">The sequence shown here is derived from an EMBL/GenBank/DDBJ whole genome shotgun (WGS) entry which is preliminary data.</text>
</comment>
<dbReference type="InterPro" id="IPR050525">
    <property type="entry name" value="ECM_Assembly_Org"/>
</dbReference>
<dbReference type="CDD" id="cd01450">
    <property type="entry name" value="vWFA_subfamily_ECM"/>
    <property type="match status" value="1"/>
</dbReference>
<feature type="domain" description="VWFA" evidence="3">
    <location>
        <begin position="49"/>
        <end position="219"/>
    </location>
</feature>
<dbReference type="Gene3D" id="2.20.100.10">
    <property type="entry name" value="Thrombospondin type-1 (TSP1) repeat"/>
    <property type="match status" value="1"/>
</dbReference>
<evidence type="ECO:0000313" key="4">
    <source>
        <dbReference type="EMBL" id="KAK2186747.1"/>
    </source>
</evidence>
<dbReference type="InterPro" id="IPR002035">
    <property type="entry name" value="VWF_A"/>
</dbReference>
<proteinExistence type="inferred from homology"/>
<evidence type="ECO:0000313" key="5">
    <source>
        <dbReference type="Proteomes" id="UP001209878"/>
    </source>
</evidence>
<evidence type="ECO:0000256" key="1">
    <source>
        <dbReference type="ARBA" id="ARBA00023278"/>
    </source>
</evidence>
<gene>
    <name evidence="4" type="ORF">NP493_190g03002</name>
</gene>
<keyword evidence="1" id="KW-0379">Hydroxylation</keyword>
<dbReference type="SUPFAM" id="SSF53300">
    <property type="entry name" value="vWA-like"/>
    <property type="match status" value="1"/>
</dbReference>
<dbReference type="Pfam" id="PF13385">
    <property type="entry name" value="Laminin_G_3"/>
    <property type="match status" value="1"/>
</dbReference>
<protein>
    <recommendedName>
        <fullName evidence="3">VWFA domain-containing protein</fullName>
    </recommendedName>
</protein>
<dbReference type="Proteomes" id="UP001209878">
    <property type="component" value="Unassembled WGS sequence"/>
</dbReference>
<dbReference type="PROSITE" id="PS50092">
    <property type="entry name" value="TSP1"/>
    <property type="match status" value="1"/>
</dbReference>
<dbReference type="Pfam" id="PF00092">
    <property type="entry name" value="VWA"/>
    <property type="match status" value="1"/>
</dbReference>
<keyword evidence="5" id="KW-1185">Reference proteome</keyword>
<reference evidence="4" key="1">
    <citation type="journal article" date="2023" name="Mol. Biol. Evol.">
        <title>Third-Generation Sequencing Reveals the Adaptive Role of the Epigenome in Three Deep-Sea Polychaetes.</title>
        <authorList>
            <person name="Perez M."/>
            <person name="Aroh O."/>
            <person name="Sun Y."/>
            <person name="Lan Y."/>
            <person name="Juniper S.K."/>
            <person name="Young C.R."/>
            <person name="Angers B."/>
            <person name="Qian P.Y."/>
        </authorList>
    </citation>
    <scope>NUCLEOTIDE SEQUENCE</scope>
    <source>
        <strain evidence="4">R07B-5</strain>
    </source>
</reference>
<dbReference type="PRINTS" id="PR00453">
    <property type="entry name" value="VWFADOMAIN"/>
</dbReference>
<dbReference type="InterPro" id="IPR000884">
    <property type="entry name" value="TSP1_rpt"/>
</dbReference>
<sequence>MTIPWGECSVTCGNGTRSREAMVDGELVVQEIQCSLQSCDLVIGNCTADIMFVLDSSGSIGYMKWFVAKQFVIDVVKGLKIREDQTRIGVISFSTTVRTDISLGEITDTDELINKVWDIDYMAGVTNTAGGLKLMHEVFLANKREHVTQIAVLLTDGNSNLQSTQTIPNANAAAADGFEIFAIGVGAIDIDELKGIATNDDFVYKVPDFSALSGVTNDVIEMTCYANECYLCDFTKGQIWLPDRHNCHMFYVCEPIGWGQYRKHHMTCGDLWWHQDIHSCERTPQEDCDKTGPVVDYIAPSTTKGPCPFEQVPGQGGYFRSIDSPTEIQHCVQGMVFLDPPCECVQVGEIIPSCSDDLLLYFPYEEHYNDVTCHHAIATQYGSDVSLQFDAVRNGHVACFGGESHFEVSFLRTWFAQNNVDKFSIAVYFKRNDNDLNRAAAFVSNRNCKQSAGFKLGSINSGVMAGITADNEVEVNPPVAIDNDWHHAAWVYDGKALKLYIDGAFEGSSAVEVEPCFVRVPLVPWVGVTEMIHSDPAAAPWVPLAREEQQR</sequence>
<dbReference type="AlphaFoldDB" id="A0AAD9P262"/>
<dbReference type="SMART" id="SM00209">
    <property type="entry name" value="TSP1"/>
    <property type="match status" value="1"/>
</dbReference>
<dbReference type="Pfam" id="PF00090">
    <property type="entry name" value="TSP_1"/>
    <property type="match status" value="1"/>
</dbReference>
<dbReference type="InterPro" id="IPR036465">
    <property type="entry name" value="vWFA_dom_sf"/>
</dbReference>
<organism evidence="4 5">
    <name type="scientific">Ridgeia piscesae</name>
    <name type="common">Tubeworm</name>
    <dbReference type="NCBI Taxonomy" id="27915"/>
    <lineage>
        <taxon>Eukaryota</taxon>
        <taxon>Metazoa</taxon>
        <taxon>Spiralia</taxon>
        <taxon>Lophotrochozoa</taxon>
        <taxon>Annelida</taxon>
        <taxon>Polychaeta</taxon>
        <taxon>Sedentaria</taxon>
        <taxon>Canalipalpata</taxon>
        <taxon>Sabellida</taxon>
        <taxon>Siboglinidae</taxon>
        <taxon>Ridgeia</taxon>
    </lineage>
</organism>
<dbReference type="PROSITE" id="PS50234">
    <property type="entry name" value="VWFA"/>
    <property type="match status" value="1"/>
</dbReference>
<evidence type="ECO:0000256" key="2">
    <source>
        <dbReference type="ARBA" id="ARBA00049648"/>
    </source>
</evidence>
<dbReference type="SMART" id="SM00327">
    <property type="entry name" value="VWA"/>
    <property type="match status" value="1"/>
</dbReference>
<dbReference type="Gene3D" id="2.60.120.200">
    <property type="match status" value="1"/>
</dbReference>
<name>A0AAD9P262_RIDPI</name>
<dbReference type="PANTHER" id="PTHR24020">
    <property type="entry name" value="COLLAGEN ALPHA"/>
    <property type="match status" value="1"/>
</dbReference>
<dbReference type="EMBL" id="JAODUO010000190">
    <property type="protein sequence ID" value="KAK2186747.1"/>
    <property type="molecule type" value="Genomic_DNA"/>
</dbReference>
<evidence type="ECO:0000259" key="3">
    <source>
        <dbReference type="PROSITE" id="PS50234"/>
    </source>
</evidence>
<dbReference type="InterPro" id="IPR013320">
    <property type="entry name" value="ConA-like_dom_sf"/>
</dbReference>
<dbReference type="PANTHER" id="PTHR24020:SF84">
    <property type="entry name" value="VWFA DOMAIN-CONTAINING PROTEIN"/>
    <property type="match status" value="1"/>
</dbReference>
<accession>A0AAD9P262</accession>
<dbReference type="SUPFAM" id="SSF49899">
    <property type="entry name" value="Concanavalin A-like lectins/glucanases"/>
    <property type="match status" value="1"/>
</dbReference>
<dbReference type="SUPFAM" id="SSF82895">
    <property type="entry name" value="TSP-1 type 1 repeat"/>
    <property type="match status" value="1"/>
</dbReference>
<comment type="similarity">
    <text evidence="2">Belongs to the fibril-associated collagens with interrupted helices (FACIT) family.</text>
</comment>
<dbReference type="Gene3D" id="3.40.50.410">
    <property type="entry name" value="von Willebrand factor, type A domain"/>
    <property type="match status" value="1"/>
</dbReference>